<reference evidence="2 3" key="1">
    <citation type="submission" date="2017-10" db="EMBL/GenBank/DDBJ databases">
        <title>Frigbacter circumglobatus gen. nov. sp. nov., isolated from sediment cultured in situ.</title>
        <authorList>
            <person name="Zhao Z."/>
        </authorList>
    </citation>
    <scope>NUCLEOTIDE SEQUENCE [LARGE SCALE GENOMIC DNA]</scope>
    <source>
        <strain evidence="2 3">ZYL</strain>
    </source>
</reference>
<dbReference type="EMBL" id="PDEM01000009">
    <property type="protein sequence ID" value="PHZ85726.1"/>
    <property type="molecule type" value="Genomic_DNA"/>
</dbReference>
<keyword evidence="1" id="KW-0472">Membrane</keyword>
<sequence length="129" mass="14415">MSSAGIVNGYLYNFTDGNDIITMKASAWTGTESIFFNDELISKKKKYGFSSRYKFARNDHNYEVNINVTSPFAGRVECLVLKDDHVIGREEKGLYSGGVTNFLIILLTSLCIGLVAGYGVGWMIEYFNL</sequence>
<keyword evidence="1" id="KW-0812">Transmembrane</keyword>
<keyword evidence="1" id="KW-1133">Transmembrane helix</keyword>
<dbReference type="InParanoid" id="A0A2G4YWC2"/>
<feature type="transmembrane region" description="Helical" evidence="1">
    <location>
        <begin position="102"/>
        <end position="124"/>
    </location>
</feature>
<dbReference type="AlphaFoldDB" id="A0A2G4YWC2"/>
<accession>A0A2G4YWC2</accession>
<dbReference type="RefSeq" id="WP_099471311.1">
    <property type="nucleotide sequence ID" value="NZ_CP041025.1"/>
</dbReference>
<evidence type="ECO:0000313" key="3">
    <source>
        <dbReference type="Proteomes" id="UP000229730"/>
    </source>
</evidence>
<comment type="caution">
    <text evidence="2">The sequence shown here is derived from an EMBL/GenBank/DDBJ whole genome shotgun (WGS) entry which is preliminary data.</text>
</comment>
<keyword evidence="3" id="KW-1185">Reference proteome</keyword>
<protein>
    <submittedName>
        <fullName evidence="2">Uncharacterized protein</fullName>
    </submittedName>
</protein>
<name>A0A2G4YWC2_9PROT</name>
<evidence type="ECO:0000313" key="2">
    <source>
        <dbReference type="EMBL" id="PHZ85726.1"/>
    </source>
</evidence>
<gene>
    <name evidence="2" type="ORF">CRD36_03320</name>
</gene>
<evidence type="ECO:0000256" key="1">
    <source>
        <dbReference type="SAM" id="Phobius"/>
    </source>
</evidence>
<dbReference type="Proteomes" id="UP000229730">
    <property type="component" value="Unassembled WGS sequence"/>
</dbReference>
<organism evidence="2 3">
    <name type="scientific">Paremcibacter congregatus</name>
    <dbReference type="NCBI Taxonomy" id="2043170"/>
    <lineage>
        <taxon>Bacteria</taxon>
        <taxon>Pseudomonadati</taxon>
        <taxon>Pseudomonadota</taxon>
        <taxon>Alphaproteobacteria</taxon>
        <taxon>Emcibacterales</taxon>
        <taxon>Emcibacteraceae</taxon>
        <taxon>Paremcibacter</taxon>
    </lineage>
</organism>
<proteinExistence type="predicted"/>